<feature type="transmembrane region" description="Helical" evidence="1">
    <location>
        <begin position="118"/>
        <end position="145"/>
    </location>
</feature>
<gene>
    <name evidence="2" type="ORF">AMAG_07683</name>
</gene>
<dbReference type="OrthoDB" id="10291070at2759"/>
<evidence type="ECO:0000256" key="1">
    <source>
        <dbReference type="SAM" id="Phobius"/>
    </source>
</evidence>
<dbReference type="Proteomes" id="UP000054350">
    <property type="component" value="Unassembled WGS sequence"/>
</dbReference>
<feature type="transmembrane region" description="Helical" evidence="1">
    <location>
        <begin position="84"/>
        <end position="106"/>
    </location>
</feature>
<name>A0A0L0SJ03_ALLM3</name>
<feature type="transmembrane region" description="Helical" evidence="1">
    <location>
        <begin position="157"/>
        <end position="178"/>
    </location>
</feature>
<sequence>MATAAPRSAIYWHANQQVPVIPGTLITLVALPHAIRVYYGKKSPINFLVVLQWLLFFTGDAAMWVGIFWAEVNAPDPLYLFRKVHFLATECGTVVMTVCGLFKMRIFKALYPRVPERLPLALAAVTVIIFIVSASDYIYGIAVGYLTPFIVLRTLPFVWALALDTVVSASLIATVVSIDFQFAAATTATPNTDPAIRETDTGAIQIHVTGSSWSLSIG</sequence>
<proteinExistence type="predicted"/>
<protein>
    <submittedName>
        <fullName evidence="2">Uncharacterized protein</fullName>
    </submittedName>
</protein>
<feature type="transmembrane region" description="Helical" evidence="1">
    <location>
        <begin position="20"/>
        <end position="39"/>
    </location>
</feature>
<keyword evidence="1" id="KW-0472">Membrane</keyword>
<reference evidence="2 3" key="1">
    <citation type="submission" date="2009-11" db="EMBL/GenBank/DDBJ databases">
        <title>Annotation of Allomyces macrogynus ATCC 38327.</title>
        <authorList>
            <consortium name="The Broad Institute Genome Sequencing Platform"/>
            <person name="Russ C."/>
            <person name="Cuomo C."/>
            <person name="Burger G."/>
            <person name="Gray M.W."/>
            <person name="Holland P.W.H."/>
            <person name="King N."/>
            <person name="Lang F.B.F."/>
            <person name="Roger A.J."/>
            <person name="Ruiz-Trillo I."/>
            <person name="Young S.K."/>
            <person name="Zeng Q."/>
            <person name="Gargeya S."/>
            <person name="Fitzgerald M."/>
            <person name="Haas B."/>
            <person name="Abouelleil A."/>
            <person name="Alvarado L."/>
            <person name="Arachchi H.M."/>
            <person name="Berlin A."/>
            <person name="Chapman S.B."/>
            <person name="Gearin G."/>
            <person name="Goldberg J."/>
            <person name="Griggs A."/>
            <person name="Gujja S."/>
            <person name="Hansen M."/>
            <person name="Heiman D."/>
            <person name="Howarth C."/>
            <person name="Larimer J."/>
            <person name="Lui A."/>
            <person name="MacDonald P.J.P."/>
            <person name="McCowen C."/>
            <person name="Montmayeur A."/>
            <person name="Murphy C."/>
            <person name="Neiman D."/>
            <person name="Pearson M."/>
            <person name="Priest M."/>
            <person name="Roberts A."/>
            <person name="Saif S."/>
            <person name="Shea T."/>
            <person name="Sisk P."/>
            <person name="Stolte C."/>
            <person name="Sykes S."/>
            <person name="Wortman J."/>
            <person name="Nusbaum C."/>
            <person name="Birren B."/>
        </authorList>
    </citation>
    <scope>NUCLEOTIDE SEQUENCE [LARGE SCALE GENOMIC DNA]</scope>
    <source>
        <strain evidence="2 3">ATCC 38327</strain>
    </source>
</reference>
<dbReference type="EMBL" id="GG745340">
    <property type="protein sequence ID" value="KNE62466.1"/>
    <property type="molecule type" value="Genomic_DNA"/>
</dbReference>
<dbReference type="AlphaFoldDB" id="A0A0L0SJ03"/>
<feature type="transmembrane region" description="Helical" evidence="1">
    <location>
        <begin position="46"/>
        <end position="69"/>
    </location>
</feature>
<dbReference type="VEuPathDB" id="FungiDB:AMAG_07683"/>
<evidence type="ECO:0000313" key="2">
    <source>
        <dbReference type="EMBL" id="KNE62466.1"/>
    </source>
</evidence>
<evidence type="ECO:0000313" key="3">
    <source>
        <dbReference type="Proteomes" id="UP000054350"/>
    </source>
</evidence>
<keyword evidence="1" id="KW-0812">Transmembrane</keyword>
<reference evidence="3" key="2">
    <citation type="submission" date="2009-11" db="EMBL/GenBank/DDBJ databases">
        <title>The Genome Sequence of Allomyces macrogynus strain ATCC 38327.</title>
        <authorList>
            <consortium name="The Broad Institute Genome Sequencing Platform"/>
            <person name="Russ C."/>
            <person name="Cuomo C."/>
            <person name="Shea T."/>
            <person name="Young S.K."/>
            <person name="Zeng Q."/>
            <person name="Koehrsen M."/>
            <person name="Haas B."/>
            <person name="Borodovsky M."/>
            <person name="Guigo R."/>
            <person name="Alvarado L."/>
            <person name="Berlin A."/>
            <person name="Borenstein D."/>
            <person name="Chen Z."/>
            <person name="Engels R."/>
            <person name="Freedman E."/>
            <person name="Gellesch M."/>
            <person name="Goldberg J."/>
            <person name="Griggs A."/>
            <person name="Gujja S."/>
            <person name="Heiman D."/>
            <person name="Hepburn T."/>
            <person name="Howarth C."/>
            <person name="Jen D."/>
            <person name="Larson L."/>
            <person name="Lewis B."/>
            <person name="Mehta T."/>
            <person name="Park D."/>
            <person name="Pearson M."/>
            <person name="Roberts A."/>
            <person name="Saif S."/>
            <person name="Shenoy N."/>
            <person name="Sisk P."/>
            <person name="Stolte C."/>
            <person name="Sykes S."/>
            <person name="Walk T."/>
            <person name="White J."/>
            <person name="Yandava C."/>
            <person name="Burger G."/>
            <person name="Gray M.W."/>
            <person name="Holland P.W.H."/>
            <person name="King N."/>
            <person name="Lang F.B.F."/>
            <person name="Roger A.J."/>
            <person name="Ruiz-Trillo I."/>
            <person name="Lander E."/>
            <person name="Nusbaum C."/>
        </authorList>
    </citation>
    <scope>NUCLEOTIDE SEQUENCE [LARGE SCALE GENOMIC DNA]</scope>
    <source>
        <strain evidence="3">ATCC 38327</strain>
    </source>
</reference>
<accession>A0A0L0SJ03</accession>
<organism evidence="2 3">
    <name type="scientific">Allomyces macrogynus (strain ATCC 38327)</name>
    <name type="common">Allomyces javanicus var. macrogynus</name>
    <dbReference type="NCBI Taxonomy" id="578462"/>
    <lineage>
        <taxon>Eukaryota</taxon>
        <taxon>Fungi</taxon>
        <taxon>Fungi incertae sedis</taxon>
        <taxon>Blastocladiomycota</taxon>
        <taxon>Blastocladiomycetes</taxon>
        <taxon>Blastocladiales</taxon>
        <taxon>Blastocladiaceae</taxon>
        <taxon>Allomyces</taxon>
    </lineage>
</organism>
<keyword evidence="1" id="KW-1133">Transmembrane helix</keyword>
<keyword evidence="3" id="KW-1185">Reference proteome</keyword>